<evidence type="ECO:0000256" key="4">
    <source>
        <dbReference type="ARBA" id="ARBA00022840"/>
    </source>
</evidence>
<dbReference type="InterPro" id="IPR000713">
    <property type="entry name" value="Mur_ligase_N"/>
</dbReference>
<dbReference type="EMBL" id="CP119311">
    <property type="protein sequence ID" value="WEK35189.1"/>
    <property type="molecule type" value="Genomic_DNA"/>
</dbReference>
<dbReference type="GO" id="GO:0016881">
    <property type="term" value="F:acid-amino acid ligase activity"/>
    <property type="evidence" value="ECO:0007669"/>
    <property type="project" value="InterPro"/>
</dbReference>
<evidence type="ECO:0000256" key="5">
    <source>
        <dbReference type="ARBA" id="ARBA00022960"/>
    </source>
</evidence>
<dbReference type="SUPFAM" id="SSF53623">
    <property type="entry name" value="MurD-like peptide ligases, catalytic domain"/>
    <property type="match status" value="1"/>
</dbReference>
<dbReference type="Gene3D" id="3.40.50.720">
    <property type="entry name" value="NAD(P)-binding Rossmann-like Domain"/>
    <property type="match status" value="1"/>
</dbReference>
<dbReference type="AlphaFoldDB" id="A0AAJ5WSB3"/>
<dbReference type="InterPro" id="IPR036565">
    <property type="entry name" value="Mur-like_cat_sf"/>
</dbReference>
<reference evidence="12" key="1">
    <citation type="submission" date="2023-03" db="EMBL/GenBank/DDBJ databases">
        <title>Andean soil-derived lignocellulolytic bacterial consortium as a source of novel taxa and putative plastic-active enzymes.</title>
        <authorList>
            <person name="Diaz-Garcia L."/>
            <person name="Chuvochina M."/>
            <person name="Feuerriegel G."/>
            <person name="Bunk B."/>
            <person name="Sproer C."/>
            <person name="Streit W.R."/>
            <person name="Rodriguez L.M."/>
            <person name="Overmann J."/>
            <person name="Jimenez D.J."/>
        </authorList>
    </citation>
    <scope>NUCLEOTIDE SEQUENCE</scope>
    <source>
        <strain evidence="12">MAG 7</strain>
    </source>
</reference>
<dbReference type="Pfam" id="PF02875">
    <property type="entry name" value="Mur_ligase_C"/>
    <property type="match status" value="1"/>
</dbReference>
<dbReference type="GO" id="GO:0051301">
    <property type="term" value="P:cell division"/>
    <property type="evidence" value="ECO:0007669"/>
    <property type="project" value="UniProtKB-KW"/>
</dbReference>
<sequence length="453" mass="50058">MKVHFIAIGGSVMHQLALALHRKGYQVTGSDDEIFEPARTNLLEEGLLPDQNGWYPDKLHAGLDAVILGMHAKADNPELQRAVALGLPIYSFPEYIYQESKNKTRVVVGGSHGKTTTTAMIMHVLRQTGKDFDYLVGARLEGFSQSVNITQAPVIVCEGDEYPASTIEKRPKFHFLFPHIAILTGIAWDHINVFPTFEGYLEQFSIFIGKIEPGGLLIYNSADPVLQELVSARPRTDIRYQPYTLPEHSIHDGLTSIRLEGQAGSLQVFGNHNLLNLTAAWYVCKELGLDAAAFVRAISSFTGAAKRLELLARGPSTIVYRDFSHAPSKVTATMEAVRQQYPRRKLVAVLELHTFSSLNAAFMEQYRGAMDPADAAVVFYSRHALELKRLPALDPAVVKAGFGKQGLEVITDAGTLTSWLEQQDYHNCVLLLMSSGNYDGVNMLTFAQKIVGL</sequence>
<keyword evidence="1 12" id="KW-0436">Ligase</keyword>
<evidence type="ECO:0000259" key="9">
    <source>
        <dbReference type="Pfam" id="PF01225"/>
    </source>
</evidence>
<keyword evidence="8" id="KW-0961">Cell wall biogenesis/degradation</keyword>
<proteinExistence type="predicted"/>
<organism evidence="12 13">
    <name type="scientific">Candidatus Pseudobacter hemicellulosilyticus</name>
    <dbReference type="NCBI Taxonomy" id="3121375"/>
    <lineage>
        <taxon>Bacteria</taxon>
        <taxon>Pseudomonadati</taxon>
        <taxon>Bacteroidota</taxon>
        <taxon>Chitinophagia</taxon>
        <taxon>Chitinophagales</taxon>
        <taxon>Chitinophagaceae</taxon>
        <taxon>Pseudobacter</taxon>
    </lineage>
</organism>
<evidence type="ECO:0000256" key="8">
    <source>
        <dbReference type="ARBA" id="ARBA00023316"/>
    </source>
</evidence>
<dbReference type="InterPro" id="IPR013221">
    <property type="entry name" value="Mur_ligase_cen"/>
</dbReference>
<evidence type="ECO:0000256" key="3">
    <source>
        <dbReference type="ARBA" id="ARBA00022741"/>
    </source>
</evidence>
<name>A0AAJ5WSB3_9BACT</name>
<dbReference type="SUPFAM" id="SSF51984">
    <property type="entry name" value="MurCD N-terminal domain"/>
    <property type="match status" value="1"/>
</dbReference>
<dbReference type="Gene3D" id="3.40.1190.10">
    <property type="entry name" value="Mur-like, catalytic domain"/>
    <property type="match status" value="1"/>
</dbReference>
<evidence type="ECO:0000313" key="13">
    <source>
        <dbReference type="Proteomes" id="UP001220610"/>
    </source>
</evidence>
<dbReference type="GO" id="GO:0005524">
    <property type="term" value="F:ATP binding"/>
    <property type="evidence" value="ECO:0007669"/>
    <property type="project" value="UniProtKB-KW"/>
</dbReference>
<dbReference type="PANTHER" id="PTHR43445:SF3">
    <property type="entry name" value="UDP-N-ACETYLMURAMATE--L-ALANINE LIGASE"/>
    <property type="match status" value="1"/>
</dbReference>
<accession>A0AAJ5WSB3</accession>
<evidence type="ECO:0000313" key="12">
    <source>
        <dbReference type="EMBL" id="WEK35189.1"/>
    </source>
</evidence>
<dbReference type="Pfam" id="PF01225">
    <property type="entry name" value="Mur_ligase"/>
    <property type="match status" value="1"/>
</dbReference>
<dbReference type="GO" id="GO:0071555">
    <property type="term" value="P:cell wall organization"/>
    <property type="evidence" value="ECO:0007669"/>
    <property type="project" value="UniProtKB-KW"/>
</dbReference>
<evidence type="ECO:0000259" key="10">
    <source>
        <dbReference type="Pfam" id="PF02875"/>
    </source>
</evidence>
<feature type="domain" description="Mur ligase central" evidence="11">
    <location>
        <begin position="108"/>
        <end position="283"/>
    </location>
</feature>
<keyword evidence="3" id="KW-0547">Nucleotide-binding</keyword>
<evidence type="ECO:0000256" key="2">
    <source>
        <dbReference type="ARBA" id="ARBA00022618"/>
    </source>
</evidence>
<dbReference type="Gene3D" id="3.90.190.20">
    <property type="entry name" value="Mur ligase, C-terminal domain"/>
    <property type="match status" value="1"/>
</dbReference>
<dbReference type="InterPro" id="IPR050061">
    <property type="entry name" value="MurCDEF_pg_biosynth"/>
</dbReference>
<gene>
    <name evidence="12" type="ORF">P0Y53_22090</name>
</gene>
<evidence type="ECO:0000256" key="7">
    <source>
        <dbReference type="ARBA" id="ARBA00023306"/>
    </source>
</evidence>
<protein>
    <submittedName>
        <fullName evidence="12">Mur ligase family protein</fullName>
    </submittedName>
</protein>
<dbReference type="InterPro" id="IPR004101">
    <property type="entry name" value="Mur_ligase_C"/>
</dbReference>
<feature type="domain" description="Mur ligase C-terminal" evidence="10">
    <location>
        <begin position="307"/>
        <end position="435"/>
    </location>
</feature>
<evidence type="ECO:0000256" key="1">
    <source>
        <dbReference type="ARBA" id="ARBA00022598"/>
    </source>
</evidence>
<dbReference type="GO" id="GO:0008360">
    <property type="term" value="P:regulation of cell shape"/>
    <property type="evidence" value="ECO:0007669"/>
    <property type="project" value="UniProtKB-KW"/>
</dbReference>
<feature type="domain" description="Mur ligase N-terminal catalytic" evidence="9">
    <location>
        <begin position="2"/>
        <end position="98"/>
    </location>
</feature>
<keyword evidence="6" id="KW-0573">Peptidoglycan synthesis</keyword>
<evidence type="ECO:0000256" key="6">
    <source>
        <dbReference type="ARBA" id="ARBA00022984"/>
    </source>
</evidence>
<evidence type="ECO:0000259" key="11">
    <source>
        <dbReference type="Pfam" id="PF08245"/>
    </source>
</evidence>
<dbReference type="PANTHER" id="PTHR43445">
    <property type="entry name" value="UDP-N-ACETYLMURAMATE--L-ALANINE LIGASE-RELATED"/>
    <property type="match status" value="1"/>
</dbReference>
<keyword evidence="5" id="KW-0133">Cell shape</keyword>
<dbReference type="Proteomes" id="UP001220610">
    <property type="component" value="Chromosome"/>
</dbReference>
<dbReference type="GO" id="GO:0009252">
    <property type="term" value="P:peptidoglycan biosynthetic process"/>
    <property type="evidence" value="ECO:0007669"/>
    <property type="project" value="UniProtKB-KW"/>
</dbReference>
<dbReference type="SUPFAM" id="SSF53244">
    <property type="entry name" value="MurD-like peptide ligases, peptide-binding domain"/>
    <property type="match status" value="1"/>
</dbReference>
<dbReference type="InterPro" id="IPR036615">
    <property type="entry name" value="Mur_ligase_C_dom_sf"/>
</dbReference>
<dbReference type="Pfam" id="PF08245">
    <property type="entry name" value="Mur_ligase_M"/>
    <property type="match status" value="1"/>
</dbReference>
<keyword evidence="7" id="KW-0131">Cell cycle</keyword>
<keyword evidence="4" id="KW-0067">ATP-binding</keyword>
<keyword evidence="2" id="KW-0132">Cell division</keyword>